<dbReference type="EMBL" id="BT086152">
    <property type="protein sequence ID" value="ACR36505.1"/>
    <property type="molecule type" value="mRNA"/>
</dbReference>
<evidence type="ECO:0000313" key="2">
    <source>
        <dbReference type="EMBL" id="ACR36505.1"/>
    </source>
</evidence>
<reference evidence="2" key="1">
    <citation type="journal article" date="2009" name="PLoS Genet.">
        <title>Sequencing, mapping, and analysis of 27,455 maize full-length cDNAs.</title>
        <authorList>
            <person name="Soderlund C."/>
            <person name="Descour A."/>
            <person name="Kudrna D."/>
            <person name="Bomhoff M."/>
            <person name="Boyd L."/>
            <person name="Currie J."/>
            <person name="Angelova A."/>
            <person name="Collura K."/>
            <person name="Wissotski M."/>
            <person name="Ashley E."/>
            <person name="Morrow D."/>
            <person name="Fernandes J."/>
            <person name="Walbot V."/>
            <person name="Yu Y."/>
        </authorList>
    </citation>
    <scope>NUCLEOTIDE SEQUENCE</scope>
    <source>
        <strain evidence="2">B73</strain>
    </source>
</reference>
<name>C4J5Q5_MAIZE</name>
<evidence type="ECO:0000256" key="1">
    <source>
        <dbReference type="SAM" id="MobiDB-lite"/>
    </source>
</evidence>
<proteinExistence type="evidence at transcript level"/>
<protein>
    <submittedName>
        <fullName evidence="2">Uncharacterized protein</fullName>
    </submittedName>
</protein>
<organism evidence="2">
    <name type="scientific">Zea mays</name>
    <name type="common">Maize</name>
    <dbReference type="NCBI Taxonomy" id="4577"/>
    <lineage>
        <taxon>Eukaryota</taxon>
        <taxon>Viridiplantae</taxon>
        <taxon>Streptophyta</taxon>
        <taxon>Embryophyta</taxon>
        <taxon>Tracheophyta</taxon>
        <taxon>Spermatophyta</taxon>
        <taxon>Magnoliopsida</taxon>
        <taxon>Liliopsida</taxon>
        <taxon>Poales</taxon>
        <taxon>Poaceae</taxon>
        <taxon>PACMAD clade</taxon>
        <taxon>Panicoideae</taxon>
        <taxon>Andropogonodae</taxon>
        <taxon>Andropogoneae</taxon>
        <taxon>Tripsacinae</taxon>
        <taxon>Zea</taxon>
    </lineage>
</organism>
<dbReference type="AlphaFoldDB" id="C4J5Q5"/>
<reference evidence="2" key="2">
    <citation type="submission" date="2012-06" db="EMBL/GenBank/DDBJ databases">
        <authorList>
            <person name="Yu Y."/>
            <person name="Currie J."/>
            <person name="Lomeli R."/>
            <person name="Angelova A."/>
            <person name="Collura K."/>
            <person name="Wissotski M."/>
            <person name="Campos D."/>
            <person name="Kudrna D."/>
            <person name="Golser W."/>
            <person name="Ashely E."/>
            <person name="Descour A."/>
            <person name="Fernandes J."/>
            <person name="Soderlund C."/>
            <person name="Walbot V."/>
        </authorList>
    </citation>
    <scope>NUCLEOTIDE SEQUENCE</scope>
    <source>
        <strain evidence="2">B73</strain>
    </source>
</reference>
<feature type="region of interest" description="Disordered" evidence="1">
    <location>
        <begin position="97"/>
        <end position="120"/>
    </location>
</feature>
<sequence length="145" mass="15429">MTSSLVRLMLREEKAESTLSTTTMEPPRCATTMLVLASASTPSATATGDGGLERSRNRVTFQDSSWSPCARTWSPYRSAARGLAMAAVSSIRLDRSISTAPAVSSTGSRSTPRRASARPQCASAMGWLITRRTSAARTPGMASRQ</sequence>
<accession>C4J5Q5</accession>